<feature type="compositionally biased region" description="Polar residues" evidence="1">
    <location>
        <begin position="87"/>
        <end position="101"/>
    </location>
</feature>
<evidence type="ECO:0000313" key="3">
    <source>
        <dbReference type="Proteomes" id="UP000191285"/>
    </source>
</evidence>
<reference evidence="3" key="1">
    <citation type="journal article" date="2017" name="Nat. Microbiol.">
        <title>Global analysis of biosynthetic gene clusters reveals vast potential of secondary metabolite production in Penicillium species.</title>
        <authorList>
            <person name="Nielsen J.C."/>
            <person name="Grijseels S."/>
            <person name="Prigent S."/>
            <person name="Ji B."/>
            <person name="Dainat J."/>
            <person name="Nielsen K.F."/>
            <person name="Frisvad J.C."/>
            <person name="Workman M."/>
            <person name="Nielsen J."/>
        </authorList>
    </citation>
    <scope>NUCLEOTIDE SEQUENCE [LARGE SCALE GENOMIC DNA]</scope>
    <source>
        <strain evidence="3">IBT 24891</strain>
    </source>
</reference>
<dbReference type="Proteomes" id="UP000191285">
    <property type="component" value="Unassembled WGS sequence"/>
</dbReference>
<evidence type="ECO:0000256" key="1">
    <source>
        <dbReference type="SAM" id="MobiDB-lite"/>
    </source>
</evidence>
<organism evidence="2 3">
    <name type="scientific">Penicillium steckii</name>
    <dbReference type="NCBI Taxonomy" id="303698"/>
    <lineage>
        <taxon>Eukaryota</taxon>
        <taxon>Fungi</taxon>
        <taxon>Dikarya</taxon>
        <taxon>Ascomycota</taxon>
        <taxon>Pezizomycotina</taxon>
        <taxon>Eurotiomycetes</taxon>
        <taxon>Eurotiomycetidae</taxon>
        <taxon>Eurotiales</taxon>
        <taxon>Aspergillaceae</taxon>
        <taxon>Penicillium</taxon>
    </lineage>
</organism>
<feature type="region of interest" description="Disordered" evidence="1">
    <location>
        <begin position="1"/>
        <end position="116"/>
    </location>
</feature>
<dbReference type="OrthoDB" id="10580921at2759"/>
<name>A0A1V6SRT4_9EURO</name>
<sequence>MRKSGSNEEYVPSFARETASSRAKREPKHTNNAPSKPPIRMSVSSRPNSSMSIRPGSSISMRPGSSASVRPGSSASIRPGSSISMRRGSSTNMSPGSSTGSRPIPRKKDSSRSVARQKLVRLDEVEDEEAEKKTIFRKGLQMREEESHKSYIPRMDKEKGNGKGKGKAKAISAHTSMITPARLSDSKVSNVNVNVNVNANANRDNGVPARSVILNDDIPDIDSHRDHDCGSSEQSFYTACEYAGSFSERSFHTAMEWPDSEDDEVERQAARAFWESRLICEHWEASMEKDLEIREDIEMLRI</sequence>
<proteinExistence type="predicted"/>
<evidence type="ECO:0000313" key="2">
    <source>
        <dbReference type="EMBL" id="OQE16379.1"/>
    </source>
</evidence>
<dbReference type="AlphaFoldDB" id="A0A1V6SRT4"/>
<protein>
    <submittedName>
        <fullName evidence="2">Uncharacterized protein</fullName>
    </submittedName>
</protein>
<keyword evidence="3" id="KW-1185">Reference proteome</keyword>
<accession>A0A1V6SRT4</accession>
<gene>
    <name evidence="2" type="ORF">PENSTE_c024G06970</name>
</gene>
<feature type="compositionally biased region" description="Low complexity" evidence="1">
    <location>
        <begin position="39"/>
        <end position="84"/>
    </location>
</feature>
<comment type="caution">
    <text evidence="2">The sequence shown here is derived from an EMBL/GenBank/DDBJ whole genome shotgun (WGS) entry which is preliminary data.</text>
</comment>
<dbReference type="EMBL" id="MLKD01000024">
    <property type="protein sequence ID" value="OQE16379.1"/>
    <property type="molecule type" value="Genomic_DNA"/>
</dbReference>